<evidence type="ECO:0000256" key="2">
    <source>
        <dbReference type="ARBA" id="ARBA00004496"/>
    </source>
</evidence>
<dbReference type="GO" id="GO:0051301">
    <property type="term" value="P:cell division"/>
    <property type="evidence" value="ECO:0007669"/>
    <property type="project" value="UniProtKB-KW"/>
</dbReference>
<evidence type="ECO:0000259" key="11">
    <source>
        <dbReference type="PROSITE" id="PS50191"/>
    </source>
</evidence>
<dbReference type="PANTHER" id="PTHR45932:SF27">
    <property type="entry name" value="PATELLIN-2"/>
    <property type="match status" value="1"/>
</dbReference>
<keyword evidence="9" id="KW-0131">Cell cycle</keyword>
<evidence type="ECO:0000256" key="8">
    <source>
        <dbReference type="ARBA" id="ARBA00023136"/>
    </source>
</evidence>
<dbReference type="GO" id="GO:0005737">
    <property type="term" value="C:cytoplasm"/>
    <property type="evidence" value="ECO:0007669"/>
    <property type="project" value="UniProtKB-SubCell"/>
</dbReference>
<dbReference type="InterPro" id="IPR009038">
    <property type="entry name" value="GOLD_dom"/>
</dbReference>
<feature type="compositionally biased region" description="Acidic residues" evidence="10">
    <location>
        <begin position="29"/>
        <end position="45"/>
    </location>
</feature>
<dbReference type="CDD" id="cd00170">
    <property type="entry name" value="SEC14"/>
    <property type="match status" value="1"/>
</dbReference>
<evidence type="ECO:0000259" key="12">
    <source>
        <dbReference type="PROSITE" id="PS50866"/>
    </source>
</evidence>
<dbReference type="InterPro" id="IPR036273">
    <property type="entry name" value="CRAL/TRIO_N_dom_sf"/>
</dbReference>
<feature type="region of interest" description="Disordered" evidence="10">
    <location>
        <begin position="1"/>
        <end position="102"/>
    </location>
</feature>
<gene>
    <name evidence="13" type="ORF">D0Y65_021457</name>
</gene>
<dbReference type="SUPFAM" id="SSF46938">
    <property type="entry name" value="CRAL/TRIO N-terminal domain"/>
    <property type="match status" value="1"/>
</dbReference>
<evidence type="ECO:0000256" key="3">
    <source>
        <dbReference type="ARBA" id="ARBA00007155"/>
    </source>
</evidence>
<dbReference type="SMART" id="SM00516">
    <property type="entry name" value="SEC14"/>
    <property type="match status" value="1"/>
</dbReference>
<proteinExistence type="inferred from homology"/>
<dbReference type="InterPro" id="IPR044834">
    <property type="entry name" value="PATL"/>
</dbReference>
<dbReference type="Pfam" id="PF00650">
    <property type="entry name" value="CRAL_TRIO"/>
    <property type="match status" value="1"/>
</dbReference>
<feature type="compositionally biased region" description="Basic and acidic residues" evidence="10">
    <location>
        <begin position="80"/>
        <end position="102"/>
    </location>
</feature>
<dbReference type="Gene3D" id="3.40.525.10">
    <property type="entry name" value="CRAL-TRIO lipid binding domain"/>
    <property type="match status" value="1"/>
</dbReference>
<dbReference type="InterPro" id="IPR036598">
    <property type="entry name" value="GOLD_dom_sf"/>
</dbReference>
<evidence type="ECO:0000256" key="5">
    <source>
        <dbReference type="ARBA" id="ARBA00022490"/>
    </source>
</evidence>
<dbReference type="SUPFAM" id="SSF101576">
    <property type="entry name" value="Supernatant protein factor (SPF), C-terminal domain"/>
    <property type="match status" value="1"/>
</dbReference>
<keyword evidence="8" id="KW-0472">Membrane</keyword>
<dbReference type="SUPFAM" id="SSF52087">
    <property type="entry name" value="CRAL/TRIO domain"/>
    <property type="match status" value="1"/>
</dbReference>
<dbReference type="PROSITE" id="PS50191">
    <property type="entry name" value="CRAL_TRIO"/>
    <property type="match status" value="1"/>
</dbReference>
<evidence type="ECO:0000256" key="4">
    <source>
        <dbReference type="ARBA" id="ARBA00022448"/>
    </source>
</evidence>
<dbReference type="InterPro" id="IPR036865">
    <property type="entry name" value="CRAL-TRIO_dom_sf"/>
</dbReference>
<keyword evidence="5" id="KW-0963">Cytoplasm</keyword>
<organism evidence="13 14">
    <name type="scientific">Glycine soja</name>
    <name type="common">Wild soybean</name>
    <dbReference type="NCBI Taxonomy" id="3848"/>
    <lineage>
        <taxon>Eukaryota</taxon>
        <taxon>Viridiplantae</taxon>
        <taxon>Streptophyta</taxon>
        <taxon>Embryophyta</taxon>
        <taxon>Tracheophyta</taxon>
        <taxon>Spermatophyta</taxon>
        <taxon>Magnoliopsida</taxon>
        <taxon>eudicotyledons</taxon>
        <taxon>Gunneridae</taxon>
        <taxon>Pentapetalae</taxon>
        <taxon>rosids</taxon>
        <taxon>fabids</taxon>
        <taxon>Fabales</taxon>
        <taxon>Fabaceae</taxon>
        <taxon>Papilionoideae</taxon>
        <taxon>50 kb inversion clade</taxon>
        <taxon>NPAAA clade</taxon>
        <taxon>indigoferoid/millettioid clade</taxon>
        <taxon>Phaseoleae</taxon>
        <taxon>Glycine</taxon>
        <taxon>Glycine subgen. Soja</taxon>
    </lineage>
</organism>
<dbReference type="EMBL" id="QZWG01000008">
    <property type="protein sequence ID" value="RZB98540.1"/>
    <property type="molecule type" value="Genomic_DNA"/>
</dbReference>
<dbReference type="Pfam" id="PF25099">
    <property type="entry name" value="GOLD_PATL1_C"/>
    <property type="match status" value="1"/>
</dbReference>
<feature type="compositionally biased region" description="Low complexity" evidence="10">
    <location>
        <begin position="14"/>
        <end position="25"/>
    </location>
</feature>
<feature type="domain" description="CRAL-TRIO" evidence="11">
    <location>
        <begin position="314"/>
        <end position="489"/>
    </location>
</feature>
<evidence type="ECO:0000256" key="10">
    <source>
        <dbReference type="SAM" id="MobiDB-lite"/>
    </source>
</evidence>
<evidence type="ECO:0000313" key="13">
    <source>
        <dbReference type="EMBL" id="RZB98540.1"/>
    </source>
</evidence>
<feature type="compositionally biased region" description="Basic and acidic residues" evidence="10">
    <location>
        <begin position="46"/>
        <end position="59"/>
    </location>
</feature>
<evidence type="ECO:0000256" key="6">
    <source>
        <dbReference type="ARBA" id="ARBA00022618"/>
    </source>
</evidence>
<comment type="caution">
    <text evidence="13">The sequence shown here is derived from an EMBL/GenBank/DDBJ whole genome shotgun (WGS) entry which is preliminary data.</text>
</comment>
<dbReference type="SMART" id="SM01100">
    <property type="entry name" value="CRAL_TRIO_N"/>
    <property type="match status" value="1"/>
</dbReference>
<dbReference type="Gene3D" id="1.10.8.20">
    <property type="entry name" value="N-terminal domain of phosphatidylinositol transfer protein sec14p"/>
    <property type="match status" value="1"/>
</dbReference>
<dbReference type="InterPro" id="IPR011074">
    <property type="entry name" value="CRAL/TRIO_N_dom"/>
</dbReference>
<dbReference type="Gramene" id="XM_028389131.1">
    <property type="protein sequence ID" value="XP_028244932.1"/>
    <property type="gene ID" value="LOC114422656"/>
</dbReference>
<dbReference type="InterPro" id="IPR001251">
    <property type="entry name" value="CRAL-TRIO_dom"/>
</dbReference>
<feature type="region of interest" description="Disordered" evidence="10">
    <location>
        <begin position="128"/>
        <end position="185"/>
    </location>
</feature>
<evidence type="ECO:0000256" key="7">
    <source>
        <dbReference type="ARBA" id="ARBA00023121"/>
    </source>
</evidence>
<evidence type="ECO:0000256" key="9">
    <source>
        <dbReference type="ARBA" id="ARBA00023306"/>
    </source>
</evidence>
<protein>
    <submittedName>
        <fullName evidence="13">Patellin-3 isoform A</fullName>
    </submittedName>
</protein>
<feature type="domain" description="GOLD" evidence="12">
    <location>
        <begin position="486"/>
        <end position="596"/>
    </location>
</feature>
<dbReference type="AlphaFoldDB" id="A0A445JJA9"/>
<keyword evidence="6" id="KW-0132">Cell division</keyword>
<sequence length="601" mass="68233">MAEEPQKPASAEEVVPVPADTPPTTQSEAEAEVEANAESIEEVVAEAEKAQSGVEDKISQSEAEAEVEANAKSIEEVVAEAEKAQSGAEDKISQSVSFKEETNVVGDLPEAQRKALDELKRLVQEALNNHELTAPKPEPEKKKTELKALEKKEEEVSEEKKEVEVTEEKKEAEVTEEKKEAEVIEEKKEAEVIEEKKEVDATEEKKEAEVIEEKKEVEVTEEKKEAEVIEEKKETEVIEEKKEREVLEEKKEGVVPISPEEVEIWGIPLLGDERSDVILLKFLRARDFKVKDALSMLRNTVRWRKEFGIEGLVEEDLGSDWDKVVFSHGHDKEGHPVYYNVFGEFEDKELYNKTFWDEEKRNKLIRWMIQSLEKSVRSLDFSPTGISTIVQVNDLKNSPGLGKRELRQATNQVLQLFQDNYPEFVAKQIFINVPWWYLAFSRMISPFFTQRTKSKFLFAGPSKSAHTLFQYIAPELVPVQYGGLSREAEQEFTTSDPVTEVTIKPATKHAVEFPVSEKSHAVWEIRVVGWDVSYGAEFVPGAEDGYTVIVQKNRKIGPADETVITNAFKIGEPGKIVLTIDNQTSKKKKLLYRSKTKPIPE</sequence>
<dbReference type="PANTHER" id="PTHR45932">
    <property type="entry name" value="PATELLIN-1"/>
    <property type="match status" value="1"/>
</dbReference>
<keyword evidence="7" id="KW-0446">Lipid-binding</keyword>
<dbReference type="GO" id="GO:0008289">
    <property type="term" value="F:lipid binding"/>
    <property type="evidence" value="ECO:0007669"/>
    <property type="project" value="UniProtKB-KW"/>
</dbReference>
<evidence type="ECO:0000313" key="14">
    <source>
        <dbReference type="Proteomes" id="UP000289340"/>
    </source>
</evidence>
<keyword evidence="14" id="KW-1185">Reference proteome</keyword>
<dbReference type="Proteomes" id="UP000289340">
    <property type="component" value="Chromosome 8"/>
</dbReference>
<name>A0A445JJA9_GLYSO</name>
<feature type="compositionally biased region" description="Basic and acidic residues" evidence="10">
    <location>
        <begin position="137"/>
        <end position="185"/>
    </location>
</feature>
<accession>A0A445JJA9</accession>
<comment type="subcellular location">
    <subcellularLocation>
        <location evidence="2">Cytoplasm</location>
    </subcellularLocation>
    <subcellularLocation>
        <location evidence="1">Membrane</location>
    </subcellularLocation>
</comment>
<dbReference type="InterPro" id="IPR056794">
    <property type="entry name" value="PATL1-6_C_GOLD"/>
</dbReference>
<dbReference type="Gene3D" id="2.60.120.680">
    <property type="entry name" value="GOLD domain"/>
    <property type="match status" value="1"/>
</dbReference>
<keyword evidence="4" id="KW-0813">Transport</keyword>
<evidence type="ECO:0000256" key="1">
    <source>
        <dbReference type="ARBA" id="ARBA00004370"/>
    </source>
</evidence>
<dbReference type="Pfam" id="PF03765">
    <property type="entry name" value="CRAL_TRIO_N"/>
    <property type="match status" value="1"/>
</dbReference>
<dbReference type="GO" id="GO:0016020">
    <property type="term" value="C:membrane"/>
    <property type="evidence" value="ECO:0007669"/>
    <property type="project" value="UniProtKB-SubCell"/>
</dbReference>
<dbReference type="PROSITE" id="PS50866">
    <property type="entry name" value="GOLD"/>
    <property type="match status" value="1"/>
</dbReference>
<comment type="similarity">
    <text evidence="3">Belongs to the patellin family.</text>
</comment>
<reference evidence="13 14" key="1">
    <citation type="submission" date="2018-09" db="EMBL/GenBank/DDBJ databases">
        <title>A high-quality reference genome of wild soybean provides a powerful tool to mine soybean genomes.</title>
        <authorList>
            <person name="Xie M."/>
            <person name="Chung C.Y.L."/>
            <person name="Li M.-W."/>
            <person name="Wong F.-L."/>
            <person name="Chan T.-F."/>
            <person name="Lam H.-M."/>
        </authorList>
    </citation>
    <scope>NUCLEOTIDE SEQUENCE [LARGE SCALE GENOMIC DNA]</scope>
    <source>
        <strain evidence="14">cv. W05</strain>
        <tissue evidence="13">Hypocotyl of etiolated seedlings</tissue>
    </source>
</reference>